<feature type="compositionally biased region" description="Acidic residues" evidence="3">
    <location>
        <begin position="580"/>
        <end position="608"/>
    </location>
</feature>
<feature type="region of interest" description="Disordered" evidence="3">
    <location>
        <begin position="684"/>
        <end position="721"/>
    </location>
</feature>
<keyword evidence="1" id="KW-0433">Leucine-rich repeat</keyword>
<dbReference type="Gene3D" id="3.80.10.10">
    <property type="entry name" value="Ribonuclease Inhibitor"/>
    <property type="match status" value="3"/>
</dbReference>
<keyword evidence="4" id="KW-0472">Membrane</keyword>
<feature type="region of interest" description="Disordered" evidence="3">
    <location>
        <begin position="580"/>
        <end position="610"/>
    </location>
</feature>
<evidence type="ECO:0000313" key="6">
    <source>
        <dbReference type="EMBL" id="KAL1492940.1"/>
    </source>
</evidence>
<evidence type="ECO:0000256" key="3">
    <source>
        <dbReference type="SAM" id="MobiDB-lite"/>
    </source>
</evidence>
<evidence type="ECO:0000256" key="4">
    <source>
        <dbReference type="SAM" id="Phobius"/>
    </source>
</evidence>
<feature type="compositionally biased region" description="Polar residues" evidence="3">
    <location>
        <begin position="712"/>
        <end position="721"/>
    </location>
</feature>
<sequence>MTLFLLLLSLTSVALALPPVGLTNCVPNCHCDDIYRNILNVVGCEGPLTINSTLFNNLDRSVITVARFSNVVIDQIKEDAFKKMLILQDVIIEHAQIGSIDAKAFDSVKKVKFADCGFEVSPNLSSENLEQLHFGDCKLDVIPKLDRLYNLTFLNLSGNYIQQVDFMTFAEVFNLETLYLSNNEISRLPANLFVNNVKLRGLHLDNNPLKMFYLNISNILETLSIRNCFLSTFDLRSTQRLTSLIELNLSNNRIKSLYLKDLAPMAELQIIDLSNNNLSQLEDDIFSNNLKLQRITLDGNKMDFLPKFNISASDAFETFSFSCQSCGLKSLHPDTFKNMPLIYNLNLAYNDLISIEKSLVYIGSLRILDVSYNNIRSLSEAFNTNKNLETLNIAGNPLNELNPSDFALNKAMKKIDASNCKLDQIWSNRKTSLSELKKLLLAGNHLKSISIEDFKIVPRLQQIDLHDNPLKLNDQLCDVINYLQQNYVSLIEYPKNTTDNGLLNDIDYFTPNGWADLHQNKCRDASSEVQEIDILSNLEDDKEDLSAVLKKKQLIDLLMKKNDDLNAEKLKEYDYYYEDDDDYAEDDDDDDDEDQEGEDISDSNDAETPENVAAEVVNGSINFARVSYILSVTSVFVLTALAVLIMAVVVTLCVLRRNTDFNLQKANLPRFKIPRWEAQFSEKKHSGSVYRPLSEDLSGPKTPKMSRYDFSATPTVHGTSS</sequence>
<organism evidence="6 7">
    <name type="scientific">Hypothenemus hampei</name>
    <name type="common">Coffee berry borer</name>
    <dbReference type="NCBI Taxonomy" id="57062"/>
    <lineage>
        <taxon>Eukaryota</taxon>
        <taxon>Metazoa</taxon>
        <taxon>Ecdysozoa</taxon>
        <taxon>Arthropoda</taxon>
        <taxon>Hexapoda</taxon>
        <taxon>Insecta</taxon>
        <taxon>Pterygota</taxon>
        <taxon>Neoptera</taxon>
        <taxon>Endopterygota</taxon>
        <taxon>Coleoptera</taxon>
        <taxon>Polyphaga</taxon>
        <taxon>Cucujiformia</taxon>
        <taxon>Curculionidae</taxon>
        <taxon>Scolytinae</taxon>
        <taxon>Hypothenemus</taxon>
    </lineage>
</organism>
<keyword evidence="5" id="KW-0732">Signal</keyword>
<dbReference type="Pfam" id="PF13855">
    <property type="entry name" value="LRR_8"/>
    <property type="match status" value="3"/>
</dbReference>
<dbReference type="SMART" id="SM00369">
    <property type="entry name" value="LRR_TYP"/>
    <property type="match status" value="7"/>
</dbReference>
<dbReference type="InterPro" id="IPR003591">
    <property type="entry name" value="Leu-rich_rpt_typical-subtyp"/>
</dbReference>
<feature type="signal peptide" evidence="5">
    <location>
        <begin position="1"/>
        <end position="16"/>
    </location>
</feature>
<reference evidence="6 7" key="1">
    <citation type="submission" date="2024-05" db="EMBL/GenBank/DDBJ databases">
        <title>Genetic variation in Jamaican populations of the coffee berry borer (Hypothenemus hampei).</title>
        <authorList>
            <person name="Errbii M."/>
            <person name="Myrie A."/>
        </authorList>
    </citation>
    <scope>NUCLEOTIDE SEQUENCE [LARGE SCALE GENOMIC DNA]</scope>
    <source>
        <strain evidence="6">JA-Hopewell-2020-01-JO</strain>
        <tissue evidence="6">Whole body</tissue>
    </source>
</reference>
<feature type="transmembrane region" description="Helical" evidence="4">
    <location>
        <begin position="628"/>
        <end position="655"/>
    </location>
</feature>
<dbReference type="SUPFAM" id="SSF52058">
    <property type="entry name" value="L domain-like"/>
    <property type="match status" value="2"/>
</dbReference>
<accession>A0ABD1EER3</accession>
<dbReference type="PANTHER" id="PTHR24369:SF211">
    <property type="entry name" value="LEUCINE-RICH REPEAT-CONTAINING PROTEIN 15-LIKE"/>
    <property type="match status" value="1"/>
</dbReference>
<keyword evidence="4" id="KW-0812">Transmembrane</keyword>
<evidence type="ECO:0000256" key="1">
    <source>
        <dbReference type="ARBA" id="ARBA00022614"/>
    </source>
</evidence>
<name>A0ABD1EER3_HYPHA</name>
<comment type="caution">
    <text evidence="6">The sequence shown here is derived from an EMBL/GenBank/DDBJ whole genome shotgun (WGS) entry which is preliminary data.</text>
</comment>
<dbReference type="Proteomes" id="UP001566132">
    <property type="component" value="Unassembled WGS sequence"/>
</dbReference>
<dbReference type="InterPro" id="IPR001611">
    <property type="entry name" value="Leu-rich_rpt"/>
</dbReference>
<dbReference type="InterPro" id="IPR050541">
    <property type="entry name" value="LRR_TM_domain-containing"/>
</dbReference>
<dbReference type="InterPro" id="IPR032675">
    <property type="entry name" value="LRR_dom_sf"/>
</dbReference>
<dbReference type="EMBL" id="JBDJPC010000008">
    <property type="protein sequence ID" value="KAL1492940.1"/>
    <property type="molecule type" value="Genomic_DNA"/>
</dbReference>
<keyword evidence="7" id="KW-1185">Reference proteome</keyword>
<evidence type="ECO:0000256" key="2">
    <source>
        <dbReference type="ARBA" id="ARBA00022737"/>
    </source>
</evidence>
<evidence type="ECO:0000313" key="7">
    <source>
        <dbReference type="Proteomes" id="UP001566132"/>
    </source>
</evidence>
<keyword evidence="4" id="KW-1133">Transmembrane helix</keyword>
<gene>
    <name evidence="6" type="ORF">ABEB36_011101</name>
</gene>
<dbReference type="PROSITE" id="PS51450">
    <property type="entry name" value="LRR"/>
    <property type="match status" value="4"/>
</dbReference>
<keyword evidence="2" id="KW-0677">Repeat</keyword>
<evidence type="ECO:0000256" key="5">
    <source>
        <dbReference type="SAM" id="SignalP"/>
    </source>
</evidence>
<dbReference type="PANTHER" id="PTHR24369">
    <property type="entry name" value="ANTIGEN BSP, PUTATIVE-RELATED"/>
    <property type="match status" value="1"/>
</dbReference>
<dbReference type="AlphaFoldDB" id="A0ABD1EER3"/>
<protein>
    <submittedName>
        <fullName evidence="6">Uncharacterized protein</fullName>
    </submittedName>
</protein>
<proteinExistence type="predicted"/>
<feature type="chain" id="PRO_5044848795" evidence="5">
    <location>
        <begin position="17"/>
        <end position="721"/>
    </location>
</feature>